<evidence type="ECO:0000313" key="1">
    <source>
        <dbReference type="EMBL" id="CAB5222449.1"/>
    </source>
</evidence>
<reference evidence="1" key="1">
    <citation type="submission" date="2020-05" db="EMBL/GenBank/DDBJ databases">
        <authorList>
            <person name="Chiriac C."/>
            <person name="Salcher M."/>
            <person name="Ghai R."/>
            <person name="Kavagutti S V."/>
        </authorList>
    </citation>
    <scope>NUCLEOTIDE SEQUENCE</scope>
</reference>
<name>A0A6J7WWK9_9CAUD</name>
<protein>
    <submittedName>
        <fullName evidence="1">Uncharacterized protein</fullName>
    </submittedName>
</protein>
<organism evidence="1">
    <name type="scientific">uncultured Caudovirales phage</name>
    <dbReference type="NCBI Taxonomy" id="2100421"/>
    <lineage>
        <taxon>Viruses</taxon>
        <taxon>Duplodnaviria</taxon>
        <taxon>Heunggongvirae</taxon>
        <taxon>Uroviricota</taxon>
        <taxon>Caudoviricetes</taxon>
        <taxon>Peduoviridae</taxon>
        <taxon>Maltschvirus</taxon>
        <taxon>Maltschvirus maltsch</taxon>
    </lineage>
</organism>
<proteinExistence type="predicted"/>
<accession>A0A6J7WWK9</accession>
<dbReference type="EMBL" id="LR798307">
    <property type="protein sequence ID" value="CAB5222449.1"/>
    <property type="molecule type" value="Genomic_DNA"/>
</dbReference>
<sequence length="264" mass="28772">MATAPVSRKLNLTRDQLAAFLTDQQQIRQFELLFSTVDQLQVITGTDFEFQADNAAATANEALAQIAYIAQELAVNCALAENKANQALALVDKLNKAVDGLQMTPPPREFKRARYGSFYDTTTQTATVINTATAITFNTTDLSNGVFIGSPTSRIIVDSEGIYNFDTSFQLDKTSGGTAEFYFWFRLNGVDVTDSASQIRVQGNNGEIFSSLNYFFDLKANDYVELMFSVSDLSVELLSVVATPPVPAIPSIILTVSNNIGGVQ</sequence>
<gene>
    <name evidence="1" type="ORF">UFOVP379_8</name>
</gene>